<keyword evidence="1" id="KW-0812">Transmembrane</keyword>
<gene>
    <name evidence="2" type="ORF">BDP27DRAFT_1431732</name>
</gene>
<dbReference type="EMBL" id="JADNRY010000320">
    <property type="protein sequence ID" value="KAF9059179.1"/>
    <property type="molecule type" value="Genomic_DNA"/>
</dbReference>
<protein>
    <submittedName>
        <fullName evidence="2">Uncharacterized protein</fullName>
    </submittedName>
</protein>
<evidence type="ECO:0000256" key="1">
    <source>
        <dbReference type="SAM" id="Phobius"/>
    </source>
</evidence>
<organism evidence="2 3">
    <name type="scientific">Rhodocollybia butyracea</name>
    <dbReference type="NCBI Taxonomy" id="206335"/>
    <lineage>
        <taxon>Eukaryota</taxon>
        <taxon>Fungi</taxon>
        <taxon>Dikarya</taxon>
        <taxon>Basidiomycota</taxon>
        <taxon>Agaricomycotina</taxon>
        <taxon>Agaricomycetes</taxon>
        <taxon>Agaricomycetidae</taxon>
        <taxon>Agaricales</taxon>
        <taxon>Marasmiineae</taxon>
        <taxon>Omphalotaceae</taxon>
        <taxon>Rhodocollybia</taxon>
    </lineage>
</organism>
<accession>A0A9P5TYG2</accession>
<proteinExistence type="predicted"/>
<sequence length="297" mass="32472">MAYAYRPTSASLSSGSSYALCFLYDVIWSALNMWRRPLSFVLFLWLTSLLNAPLHRVTTAILKPLCAIPGIGLSRFCQVDLSDTVAARKNSKTLWADFPHLMEAQTFTFDALLDNSVGGSGLSLEIKKAEMAIADLSTLVEFSQLKNPKSLTRFAEHARNTGRGLRLLSSWITGAVDLIIAVNGCAMRTLSSIPSSCLSRAIAPFTSQPSTSDVVLRAFVDSLNTLTSLVEDLILLAEVEILDIERLEEQLLLVHTLVVREGSAISSAKAELLGDIWTMLGGNRCTLQGYDKNLDLL</sequence>
<keyword evidence="3" id="KW-1185">Reference proteome</keyword>
<dbReference type="AlphaFoldDB" id="A0A9P5TYG2"/>
<evidence type="ECO:0000313" key="3">
    <source>
        <dbReference type="Proteomes" id="UP000772434"/>
    </source>
</evidence>
<comment type="caution">
    <text evidence="2">The sequence shown here is derived from an EMBL/GenBank/DDBJ whole genome shotgun (WGS) entry which is preliminary data.</text>
</comment>
<dbReference type="Proteomes" id="UP000772434">
    <property type="component" value="Unassembled WGS sequence"/>
</dbReference>
<evidence type="ECO:0000313" key="2">
    <source>
        <dbReference type="EMBL" id="KAF9059179.1"/>
    </source>
</evidence>
<dbReference type="OrthoDB" id="4179406at2759"/>
<keyword evidence="1" id="KW-1133">Transmembrane helix</keyword>
<name>A0A9P5TYG2_9AGAR</name>
<keyword evidence="1" id="KW-0472">Membrane</keyword>
<feature type="transmembrane region" description="Helical" evidence="1">
    <location>
        <begin position="12"/>
        <end position="31"/>
    </location>
</feature>
<reference evidence="2" key="1">
    <citation type="submission" date="2020-11" db="EMBL/GenBank/DDBJ databases">
        <authorList>
            <consortium name="DOE Joint Genome Institute"/>
            <person name="Ahrendt S."/>
            <person name="Riley R."/>
            <person name="Andreopoulos W."/>
            <person name="Labutti K."/>
            <person name="Pangilinan J."/>
            <person name="Ruiz-Duenas F.J."/>
            <person name="Barrasa J.M."/>
            <person name="Sanchez-Garcia M."/>
            <person name="Camarero S."/>
            <person name="Miyauchi S."/>
            <person name="Serrano A."/>
            <person name="Linde D."/>
            <person name="Babiker R."/>
            <person name="Drula E."/>
            <person name="Ayuso-Fernandez I."/>
            <person name="Pacheco R."/>
            <person name="Padilla G."/>
            <person name="Ferreira P."/>
            <person name="Barriuso J."/>
            <person name="Kellner H."/>
            <person name="Castanera R."/>
            <person name="Alfaro M."/>
            <person name="Ramirez L."/>
            <person name="Pisabarro A.G."/>
            <person name="Kuo A."/>
            <person name="Tritt A."/>
            <person name="Lipzen A."/>
            <person name="He G."/>
            <person name="Yan M."/>
            <person name="Ng V."/>
            <person name="Cullen D."/>
            <person name="Martin F."/>
            <person name="Rosso M.-N."/>
            <person name="Henrissat B."/>
            <person name="Hibbett D."/>
            <person name="Martinez A.T."/>
            <person name="Grigoriev I.V."/>
        </authorList>
    </citation>
    <scope>NUCLEOTIDE SEQUENCE</scope>
    <source>
        <strain evidence="2">AH 40177</strain>
    </source>
</reference>